<sequence length="63" mass="7105">MKKADLLKKVAYLESLNDHLLTELGYVDHLMRLVGFAGGLETVKLTARELYETEHENNADLSS</sequence>
<organism evidence="1 2">
    <name type="scientific">Candidatus Protochlamydia naegleriophila</name>
    <dbReference type="NCBI Taxonomy" id="389348"/>
    <lineage>
        <taxon>Bacteria</taxon>
        <taxon>Pseudomonadati</taxon>
        <taxon>Chlamydiota</taxon>
        <taxon>Chlamydiia</taxon>
        <taxon>Parachlamydiales</taxon>
        <taxon>Parachlamydiaceae</taxon>
        <taxon>Candidatus Protochlamydia</taxon>
    </lineage>
</organism>
<accession>A0A0U5JCL4</accession>
<keyword evidence="2" id="KW-1185">Reference proteome</keyword>
<gene>
    <name evidence="1" type="ORF">PNK_2004</name>
</gene>
<evidence type="ECO:0000313" key="1">
    <source>
        <dbReference type="EMBL" id="CUI17608.1"/>
    </source>
</evidence>
<reference evidence="2" key="1">
    <citation type="submission" date="2015-09" db="EMBL/GenBank/DDBJ databases">
        <authorList>
            <person name="Bertelli C."/>
        </authorList>
    </citation>
    <scope>NUCLEOTIDE SEQUENCE [LARGE SCALE GENOMIC DNA]</scope>
    <source>
        <strain evidence="2">KNic</strain>
    </source>
</reference>
<proteinExistence type="predicted"/>
<dbReference type="AlphaFoldDB" id="A0A0U5JCL4"/>
<dbReference type="Proteomes" id="UP000069902">
    <property type="component" value="Chromosome cPNK"/>
</dbReference>
<dbReference type="PATRIC" id="fig|389348.3.peg.2256"/>
<dbReference type="InParanoid" id="A0A0U5JCL4"/>
<dbReference type="RefSeq" id="WP_032123874.1">
    <property type="nucleotide sequence ID" value="NZ_LN879502.1"/>
</dbReference>
<dbReference type="EMBL" id="LN879502">
    <property type="protein sequence ID" value="CUI17608.1"/>
    <property type="molecule type" value="Genomic_DNA"/>
</dbReference>
<protein>
    <submittedName>
        <fullName evidence="1">Uncharacterized protein</fullName>
    </submittedName>
</protein>
<evidence type="ECO:0000313" key="2">
    <source>
        <dbReference type="Proteomes" id="UP000069902"/>
    </source>
</evidence>
<name>A0A0U5JCL4_9BACT</name>
<dbReference type="KEGG" id="pnl:PNK_2004"/>